<feature type="non-terminal residue" evidence="1">
    <location>
        <position position="1"/>
    </location>
</feature>
<organism evidence="1 2">
    <name type="scientific">Colocasia esculenta</name>
    <name type="common">Wild taro</name>
    <name type="synonym">Arum esculentum</name>
    <dbReference type="NCBI Taxonomy" id="4460"/>
    <lineage>
        <taxon>Eukaryota</taxon>
        <taxon>Viridiplantae</taxon>
        <taxon>Streptophyta</taxon>
        <taxon>Embryophyta</taxon>
        <taxon>Tracheophyta</taxon>
        <taxon>Spermatophyta</taxon>
        <taxon>Magnoliopsida</taxon>
        <taxon>Liliopsida</taxon>
        <taxon>Araceae</taxon>
        <taxon>Aroideae</taxon>
        <taxon>Colocasieae</taxon>
        <taxon>Colocasia</taxon>
    </lineage>
</organism>
<evidence type="ECO:0000313" key="2">
    <source>
        <dbReference type="Proteomes" id="UP000652761"/>
    </source>
</evidence>
<keyword evidence="2" id="KW-1185">Reference proteome</keyword>
<dbReference type="AlphaFoldDB" id="A0A843WLP0"/>
<gene>
    <name evidence="1" type="ORF">Taro_044349</name>
</gene>
<evidence type="ECO:0000313" key="1">
    <source>
        <dbReference type="EMBL" id="MQM11442.1"/>
    </source>
</evidence>
<protein>
    <submittedName>
        <fullName evidence="1">Uncharacterized protein</fullName>
    </submittedName>
</protein>
<reference evidence="1" key="1">
    <citation type="submission" date="2017-07" db="EMBL/GenBank/DDBJ databases">
        <title>Taro Niue Genome Assembly and Annotation.</title>
        <authorList>
            <person name="Atibalentja N."/>
            <person name="Keating K."/>
            <person name="Fields C.J."/>
        </authorList>
    </citation>
    <scope>NUCLEOTIDE SEQUENCE</scope>
    <source>
        <strain evidence="1">Niue_2</strain>
        <tissue evidence="1">Leaf</tissue>
    </source>
</reference>
<accession>A0A843WLP0</accession>
<proteinExistence type="predicted"/>
<comment type="caution">
    <text evidence="1">The sequence shown here is derived from an EMBL/GenBank/DDBJ whole genome shotgun (WGS) entry which is preliminary data.</text>
</comment>
<dbReference type="Proteomes" id="UP000652761">
    <property type="component" value="Unassembled WGS sequence"/>
</dbReference>
<name>A0A843WLP0_COLES</name>
<feature type="non-terminal residue" evidence="1">
    <location>
        <position position="202"/>
    </location>
</feature>
<sequence>TRAFGGSRLVSSRYDSSVLGFQSAVAPARMASRLCGVSGVRGGSACGPSTLWRSKVAVLEVSPRTVLCSFLVFVALPSRLRCIAWLPCVLVRFPRTVCCCPGESFSQDCFALVHAIVVLPQSLRCAVGLAAAFWQVFPERCLGCSGGGSYRTSSCCFCSSACCSVLSDGLGCSIIGLCILVKVLPRIALCRFRWMFFLGVLY</sequence>
<dbReference type="EMBL" id="NMUH01004980">
    <property type="protein sequence ID" value="MQM11442.1"/>
    <property type="molecule type" value="Genomic_DNA"/>
</dbReference>